<evidence type="ECO:0000256" key="1">
    <source>
        <dbReference type="SAM" id="SignalP"/>
    </source>
</evidence>
<feature type="chain" id="PRO_5012063298" description="Outer membrane protein beta-barrel domain-containing protein" evidence="1">
    <location>
        <begin position="17"/>
        <end position="165"/>
    </location>
</feature>
<evidence type="ECO:0000313" key="2">
    <source>
        <dbReference type="EMBL" id="PAP77307.1"/>
    </source>
</evidence>
<organism evidence="2 3">
    <name type="scientific">Rubrivirga marina</name>
    <dbReference type="NCBI Taxonomy" id="1196024"/>
    <lineage>
        <taxon>Bacteria</taxon>
        <taxon>Pseudomonadati</taxon>
        <taxon>Rhodothermota</taxon>
        <taxon>Rhodothermia</taxon>
        <taxon>Rhodothermales</taxon>
        <taxon>Rubricoccaceae</taxon>
        <taxon>Rubrivirga</taxon>
    </lineage>
</organism>
<proteinExistence type="predicted"/>
<name>A0A271J1X0_9BACT</name>
<dbReference type="AlphaFoldDB" id="A0A271J1X0"/>
<dbReference type="EMBL" id="MQWD01000001">
    <property type="protein sequence ID" value="PAP77307.1"/>
    <property type="molecule type" value="Genomic_DNA"/>
</dbReference>
<reference evidence="2 3" key="1">
    <citation type="submission" date="2016-11" db="EMBL/GenBank/DDBJ databases">
        <title>Study of marine rhodopsin-containing bacteria.</title>
        <authorList>
            <person name="Yoshizawa S."/>
            <person name="Kumagai Y."/>
            <person name="Kogure K."/>
        </authorList>
    </citation>
    <scope>NUCLEOTIDE SEQUENCE [LARGE SCALE GENOMIC DNA]</scope>
    <source>
        <strain evidence="2 3">SAORIC-28</strain>
    </source>
</reference>
<gene>
    <name evidence="2" type="ORF">BSZ37_13110</name>
</gene>
<protein>
    <recommendedName>
        <fullName evidence="4">Outer membrane protein beta-barrel domain-containing protein</fullName>
    </recommendedName>
</protein>
<dbReference type="OrthoDB" id="1493815at2"/>
<dbReference type="RefSeq" id="WP_095510974.1">
    <property type="nucleotide sequence ID" value="NZ_MQWD01000001.1"/>
</dbReference>
<keyword evidence="1" id="KW-0732">Signal</keyword>
<keyword evidence="3" id="KW-1185">Reference proteome</keyword>
<feature type="signal peptide" evidence="1">
    <location>
        <begin position="1"/>
        <end position="16"/>
    </location>
</feature>
<accession>A0A271J1X0</accession>
<dbReference type="Proteomes" id="UP000216339">
    <property type="component" value="Unassembled WGS sequence"/>
</dbReference>
<evidence type="ECO:0008006" key="4">
    <source>
        <dbReference type="Google" id="ProtNLM"/>
    </source>
</evidence>
<evidence type="ECO:0000313" key="3">
    <source>
        <dbReference type="Proteomes" id="UP000216339"/>
    </source>
</evidence>
<sequence>MRVLLLALLLAPAALAQRYDVVEPRIGASFDVATAVLDQNVIPNGPSLGVRGRVALPVNADVSVAASLGIGAHLFEGADQARYVLNPQASVIVTLPSRHSARYVLGGFGGFIPLSDGGGGPSLHAGYGWAIPLTETSLFVEINPSLVVGEREAVPVIALRSGVIF</sequence>
<comment type="caution">
    <text evidence="2">The sequence shown here is derived from an EMBL/GenBank/DDBJ whole genome shotgun (WGS) entry which is preliminary data.</text>
</comment>